<keyword evidence="1" id="KW-1133">Transmembrane helix</keyword>
<evidence type="ECO:0000259" key="2">
    <source>
        <dbReference type="Pfam" id="PF02517"/>
    </source>
</evidence>
<feature type="transmembrane region" description="Helical" evidence="1">
    <location>
        <begin position="37"/>
        <end position="64"/>
    </location>
</feature>
<name>A0A382RYM4_9ZZZZ</name>
<feature type="domain" description="CAAX prenyl protease 2/Lysostaphin resistance protein A-like" evidence="2">
    <location>
        <begin position="164"/>
        <end position="256"/>
    </location>
</feature>
<protein>
    <recommendedName>
        <fullName evidence="2">CAAX prenyl protease 2/Lysostaphin resistance protein A-like domain-containing protein</fullName>
    </recommendedName>
</protein>
<evidence type="ECO:0000256" key="1">
    <source>
        <dbReference type="SAM" id="Phobius"/>
    </source>
</evidence>
<dbReference type="PANTHER" id="PTHR36435:SF1">
    <property type="entry name" value="CAAX AMINO TERMINAL PROTEASE FAMILY PROTEIN"/>
    <property type="match status" value="1"/>
</dbReference>
<feature type="transmembrane region" description="Helical" evidence="1">
    <location>
        <begin position="197"/>
        <end position="214"/>
    </location>
</feature>
<dbReference type="Pfam" id="PF02517">
    <property type="entry name" value="Rce1-like"/>
    <property type="match status" value="1"/>
</dbReference>
<dbReference type="EMBL" id="UINC01125028">
    <property type="protein sequence ID" value="SVD02580.1"/>
    <property type="molecule type" value="Genomic_DNA"/>
</dbReference>
<dbReference type="GO" id="GO:0080120">
    <property type="term" value="P:CAAX-box protein maturation"/>
    <property type="evidence" value="ECO:0007669"/>
    <property type="project" value="UniProtKB-ARBA"/>
</dbReference>
<keyword evidence="1" id="KW-0812">Transmembrane</keyword>
<feature type="transmembrane region" description="Helical" evidence="1">
    <location>
        <begin position="84"/>
        <end position="106"/>
    </location>
</feature>
<gene>
    <name evidence="3" type="ORF">METZ01_LOCUS355434</name>
</gene>
<dbReference type="AlphaFoldDB" id="A0A382RYM4"/>
<reference evidence="3" key="1">
    <citation type="submission" date="2018-05" db="EMBL/GenBank/DDBJ databases">
        <authorList>
            <person name="Lanie J.A."/>
            <person name="Ng W.-L."/>
            <person name="Kazmierczak K.M."/>
            <person name="Andrzejewski T.M."/>
            <person name="Davidsen T.M."/>
            <person name="Wayne K.J."/>
            <person name="Tettelin H."/>
            <person name="Glass J.I."/>
            <person name="Rusch D."/>
            <person name="Podicherti R."/>
            <person name="Tsui H.-C.T."/>
            <person name="Winkler M.E."/>
        </authorList>
    </citation>
    <scope>NUCLEOTIDE SEQUENCE</scope>
</reference>
<dbReference type="InterPro" id="IPR003675">
    <property type="entry name" value="Rce1/LyrA-like_dom"/>
</dbReference>
<dbReference type="PANTHER" id="PTHR36435">
    <property type="entry name" value="SLR1288 PROTEIN"/>
    <property type="match status" value="1"/>
</dbReference>
<feature type="transmembrane region" description="Helical" evidence="1">
    <location>
        <begin position="126"/>
        <end position="147"/>
    </location>
</feature>
<dbReference type="InterPro" id="IPR052710">
    <property type="entry name" value="CAAX_protease"/>
</dbReference>
<accession>A0A382RYM4</accession>
<feature type="transmembrane region" description="Helical" evidence="1">
    <location>
        <begin position="220"/>
        <end position="238"/>
    </location>
</feature>
<feature type="transmembrane region" description="Helical" evidence="1">
    <location>
        <begin position="167"/>
        <end position="185"/>
    </location>
</feature>
<proteinExistence type="predicted"/>
<sequence>MSEEPPCETTNPILPPIMTGTGETTINKKIWGGWATFGLGVLVFAASTIVQIIVASIFVAIELFSDPQLNIDQLSLELSTNGSLLALSICASAIVSISLIVLFIYLRKGASISEYLGLSPISGKALLILFVICIGFISIWDSITLILERPLIPQIMVDAYTSCQWPMIFWIAIVFAAPVFEEIFFRGFLFEGFRKSRIGDLGTVIITALTWAIIHTQYGYYEMSFIFLLGILLGVVRIKTGSIWGCLFIHALGNLVATIELELVVRGLIETTK</sequence>
<keyword evidence="1" id="KW-0472">Membrane</keyword>
<organism evidence="3">
    <name type="scientific">marine metagenome</name>
    <dbReference type="NCBI Taxonomy" id="408172"/>
    <lineage>
        <taxon>unclassified sequences</taxon>
        <taxon>metagenomes</taxon>
        <taxon>ecological metagenomes</taxon>
    </lineage>
</organism>
<dbReference type="GO" id="GO:0004175">
    <property type="term" value="F:endopeptidase activity"/>
    <property type="evidence" value="ECO:0007669"/>
    <property type="project" value="UniProtKB-ARBA"/>
</dbReference>
<evidence type="ECO:0000313" key="3">
    <source>
        <dbReference type="EMBL" id="SVD02580.1"/>
    </source>
</evidence>